<dbReference type="EMBL" id="KV417823">
    <property type="protein sequence ID" value="KZP05708.1"/>
    <property type="molecule type" value="Genomic_DNA"/>
</dbReference>
<proteinExistence type="predicted"/>
<keyword evidence="2" id="KW-1185">Reference proteome</keyword>
<sequence length="133" mass="14593">MDLNKAERDSFRARRDAQEDAECICGEGHARTAAEAAADAAKWEALITSGRFAASDPNFYQPPSLPPLPLLLLPLSFLSLFLQRLAARGAGFLSVSVLAAAPHLTHRVPTETMVHERTLRSAILRAPRRCECR</sequence>
<organism evidence="1 2">
    <name type="scientific">Athelia psychrophila</name>
    <dbReference type="NCBI Taxonomy" id="1759441"/>
    <lineage>
        <taxon>Eukaryota</taxon>
        <taxon>Fungi</taxon>
        <taxon>Dikarya</taxon>
        <taxon>Basidiomycota</taxon>
        <taxon>Agaricomycotina</taxon>
        <taxon>Agaricomycetes</taxon>
        <taxon>Agaricomycetidae</taxon>
        <taxon>Atheliales</taxon>
        <taxon>Atheliaceae</taxon>
        <taxon>Athelia</taxon>
    </lineage>
</organism>
<evidence type="ECO:0000313" key="1">
    <source>
        <dbReference type="EMBL" id="KZP05708.1"/>
    </source>
</evidence>
<name>A0A167W584_9AGAM</name>
<reference evidence="1 2" key="1">
    <citation type="journal article" date="2016" name="Mol. Biol. Evol.">
        <title>Comparative Genomics of Early-Diverging Mushroom-Forming Fungi Provides Insights into the Origins of Lignocellulose Decay Capabilities.</title>
        <authorList>
            <person name="Nagy L.G."/>
            <person name="Riley R."/>
            <person name="Tritt A."/>
            <person name="Adam C."/>
            <person name="Daum C."/>
            <person name="Floudas D."/>
            <person name="Sun H."/>
            <person name="Yadav J.S."/>
            <person name="Pangilinan J."/>
            <person name="Larsson K.H."/>
            <person name="Matsuura K."/>
            <person name="Barry K."/>
            <person name="Labutti K."/>
            <person name="Kuo R."/>
            <person name="Ohm R.A."/>
            <person name="Bhattacharya S.S."/>
            <person name="Shirouzu T."/>
            <person name="Yoshinaga Y."/>
            <person name="Martin F.M."/>
            <person name="Grigoriev I.V."/>
            <person name="Hibbett D.S."/>
        </authorList>
    </citation>
    <scope>NUCLEOTIDE SEQUENCE [LARGE SCALE GENOMIC DNA]</scope>
    <source>
        <strain evidence="1 2">CBS 109695</strain>
    </source>
</reference>
<dbReference type="AlphaFoldDB" id="A0A167W584"/>
<accession>A0A167W584</accession>
<protein>
    <submittedName>
        <fullName evidence="1">Uncharacterized protein</fullName>
    </submittedName>
</protein>
<evidence type="ECO:0000313" key="2">
    <source>
        <dbReference type="Proteomes" id="UP000076532"/>
    </source>
</evidence>
<dbReference type="Proteomes" id="UP000076532">
    <property type="component" value="Unassembled WGS sequence"/>
</dbReference>
<gene>
    <name evidence="1" type="ORF">FIBSPDRAFT_343964</name>
</gene>